<dbReference type="NCBIfam" id="TIGR01947">
    <property type="entry name" value="rnfG"/>
    <property type="match status" value="1"/>
</dbReference>
<accession>A0A2S9V403</accession>
<keyword evidence="6" id="KW-1278">Translocase</keyword>
<dbReference type="RefSeq" id="WP_105936740.1">
    <property type="nucleotide sequence ID" value="NZ_PVNP01000212.1"/>
</dbReference>
<comment type="subunit">
    <text evidence="6">The complex is composed of six subunits: RnfA, RnfB, RnfC, RnfD, RnfE and RnfG.</text>
</comment>
<keyword evidence="6" id="KW-0997">Cell inner membrane</keyword>
<keyword evidence="5 6" id="KW-0249">Electron transport</keyword>
<evidence type="ECO:0000256" key="2">
    <source>
        <dbReference type="ARBA" id="ARBA00022553"/>
    </source>
</evidence>
<reference evidence="9" key="1">
    <citation type="journal article" date="2020" name="Int. J. Syst. Evol. Microbiol.">
        <title>Alteromonas alba sp. nov., a marine bacterium isolated from the seawater of the West Pacific Ocean.</title>
        <authorList>
            <person name="Sun C."/>
            <person name="Wu Y.-H."/>
            <person name="Xamxidin M."/>
            <person name="Cheng H."/>
            <person name="Xu X.-W."/>
        </authorList>
    </citation>
    <scope>NUCLEOTIDE SEQUENCE [LARGE SCALE GENOMIC DNA]</scope>
    <source>
        <strain evidence="9">190</strain>
    </source>
</reference>
<feature type="modified residue" description="FMN phosphoryl threonine" evidence="6">
    <location>
        <position position="175"/>
    </location>
</feature>
<name>A0A2S9V403_9ALTE</name>
<evidence type="ECO:0000256" key="6">
    <source>
        <dbReference type="HAMAP-Rule" id="MF_00479"/>
    </source>
</evidence>
<dbReference type="InterPro" id="IPR010209">
    <property type="entry name" value="Ion_transpt_RnfG/RsxG"/>
</dbReference>
<dbReference type="EMBL" id="PVNP01000212">
    <property type="protein sequence ID" value="PRO71186.1"/>
    <property type="molecule type" value="Genomic_DNA"/>
</dbReference>
<keyword evidence="3 6" id="KW-0285">Flavoprotein</keyword>
<dbReference type="SMART" id="SM00900">
    <property type="entry name" value="FMN_bind"/>
    <property type="match status" value="1"/>
</dbReference>
<keyword evidence="4 6" id="KW-0288">FMN</keyword>
<dbReference type="Pfam" id="PF04205">
    <property type="entry name" value="FMN_bind"/>
    <property type="match status" value="1"/>
</dbReference>
<comment type="cofactor">
    <cofactor evidence="6">
        <name>FMN</name>
        <dbReference type="ChEBI" id="CHEBI:58210"/>
    </cofactor>
</comment>
<comment type="function">
    <text evidence="6">Part of a membrane-bound complex that couples electron transfer with translocation of ions across the membrane.</text>
</comment>
<dbReference type="PANTHER" id="PTHR36118:SF1">
    <property type="entry name" value="ION-TRANSLOCATING OXIDOREDUCTASE COMPLEX SUBUNIT G"/>
    <property type="match status" value="1"/>
</dbReference>
<comment type="similarity">
    <text evidence="6">Belongs to the RnfG family.</text>
</comment>
<dbReference type="GO" id="GO:0005886">
    <property type="term" value="C:plasma membrane"/>
    <property type="evidence" value="ECO:0007669"/>
    <property type="project" value="UniProtKB-SubCell"/>
</dbReference>
<evidence type="ECO:0000256" key="5">
    <source>
        <dbReference type="ARBA" id="ARBA00022982"/>
    </source>
</evidence>
<dbReference type="GO" id="GO:0009055">
    <property type="term" value="F:electron transfer activity"/>
    <property type="evidence" value="ECO:0007669"/>
    <property type="project" value="InterPro"/>
</dbReference>
<dbReference type="NCBIfam" id="NF002519">
    <property type="entry name" value="PRK01908.1"/>
    <property type="match status" value="1"/>
</dbReference>
<dbReference type="HAMAP" id="MF_00479">
    <property type="entry name" value="RsxG_RnfG"/>
    <property type="match status" value="1"/>
</dbReference>
<dbReference type="GO" id="GO:0022900">
    <property type="term" value="P:electron transport chain"/>
    <property type="evidence" value="ECO:0007669"/>
    <property type="project" value="UniProtKB-UniRule"/>
</dbReference>
<evidence type="ECO:0000259" key="7">
    <source>
        <dbReference type="SMART" id="SM00900"/>
    </source>
</evidence>
<dbReference type="Proteomes" id="UP000238949">
    <property type="component" value="Unassembled WGS sequence"/>
</dbReference>
<comment type="subcellular location">
    <subcellularLocation>
        <location evidence="6">Cell inner membrane</location>
        <topology evidence="6">Single-pass membrane protein</topology>
    </subcellularLocation>
</comment>
<evidence type="ECO:0000313" key="9">
    <source>
        <dbReference type="Proteomes" id="UP000238949"/>
    </source>
</evidence>
<keyword evidence="6" id="KW-0472">Membrane</keyword>
<keyword evidence="2 6" id="KW-0597">Phosphoprotein</keyword>
<dbReference type="OrthoDB" id="9784165at2"/>
<evidence type="ECO:0000313" key="8">
    <source>
        <dbReference type="EMBL" id="PRO71186.1"/>
    </source>
</evidence>
<evidence type="ECO:0000256" key="3">
    <source>
        <dbReference type="ARBA" id="ARBA00022630"/>
    </source>
</evidence>
<feature type="domain" description="FMN-binding" evidence="7">
    <location>
        <begin position="100"/>
        <end position="192"/>
    </location>
</feature>
<dbReference type="AlphaFoldDB" id="A0A2S9V403"/>
<proteinExistence type="inferred from homology"/>
<dbReference type="EC" id="7.-.-.-" evidence="6"/>
<keyword evidence="9" id="KW-1185">Reference proteome</keyword>
<comment type="caution">
    <text evidence="8">The sequence shown here is derived from an EMBL/GenBank/DDBJ whole genome shotgun (WGS) entry which is preliminary data.</text>
</comment>
<evidence type="ECO:0000256" key="4">
    <source>
        <dbReference type="ARBA" id="ARBA00022643"/>
    </source>
</evidence>
<dbReference type="GO" id="GO:0010181">
    <property type="term" value="F:FMN binding"/>
    <property type="evidence" value="ECO:0007669"/>
    <property type="project" value="InterPro"/>
</dbReference>
<dbReference type="PIRSF" id="PIRSF006091">
    <property type="entry name" value="E_trnsport_RnfG"/>
    <property type="match status" value="1"/>
</dbReference>
<gene>
    <name evidence="6" type="primary">rnfG</name>
    <name evidence="8" type="ORF">C6Y40_23075</name>
</gene>
<keyword evidence="6" id="KW-0812">Transmembrane</keyword>
<keyword evidence="6" id="KW-1133">Transmembrane helix</keyword>
<protein>
    <recommendedName>
        <fullName evidence="6">Ion-translocating oxidoreductase complex subunit G</fullName>
        <ecNumber evidence="6">7.-.-.-</ecNumber>
    </recommendedName>
    <alternativeName>
        <fullName evidence="6">Rnf electron transport complex subunit G</fullName>
    </alternativeName>
</protein>
<evidence type="ECO:0000256" key="1">
    <source>
        <dbReference type="ARBA" id="ARBA00022448"/>
    </source>
</evidence>
<keyword evidence="1 6" id="KW-0813">Transport</keyword>
<dbReference type="PANTHER" id="PTHR36118">
    <property type="entry name" value="ION-TRANSLOCATING OXIDOREDUCTASE COMPLEX SUBUNIT G"/>
    <property type="match status" value="1"/>
</dbReference>
<organism evidence="8 9">
    <name type="scientific">Alteromonas alba</name>
    <dbReference type="NCBI Taxonomy" id="2079529"/>
    <lineage>
        <taxon>Bacteria</taxon>
        <taxon>Pseudomonadati</taxon>
        <taxon>Pseudomonadota</taxon>
        <taxon>Gammaproteobacteria</taxon>
        <taxon>Alteromonadales</taxon>
        <taxon>Alteromonadaceae</taxon>
        <taxon>Alteromonas/Salinimonas group</taxon>
        <taxon>Alteromonas</taxon>
    </lineage>
</organism>
<keyword evidence="6" id="KW-1003">Cell membrane</keyword>
<dbReference type="InterPro" id="IPR007329">
    <property type="entry name" value="FMN-bd"/>
</dbReference>
<sequence>MPLNSITKNGLILTGFALVTTGLIAITFDGTKQRIDEQRAKKKLATLNEVVPPALYDNQLYLDCITIDASALGDEPKSVYRARQGGNDVALALEFTAPDGYSGDIDLIAGVAINGEVLGVRVLSHQETPGLGDKIEMSVSDWMLSFNGKSYDEDQAKRWQVKKDGGQFDQFTGATITPRAVVGSVARTLAYVEANQHKLFNTPSNCQAAAPTGGQH</sequence>